<proteinExistence type="predicted"/>
<evidence type="ECO:0000256" key="1">
    <source>
        <dbReference type="SAM" id="MobiDB-lite"/>
    </source>
</evidence>
<gene>
    <name evidence="2" type="ORF">APUTEX25_002895</name>
</gene>
<feature type="region of interest" description="Disordered" evidence="1">
    <location>
        <begin position="209"/>
        <end position="233"/>
    </location>
</feature>
<protein>
    <submittedName>
        <fullName evidence="2">Uncharacterized protein</fullName>
    </submittedName>
</protein>
<comment type="caution">
    <text evidence="2">The sequence shown here is derived from an EMBL/GenBank/DDBJ whole genome shotgun (WGS) entry which is preliminary data.</text>
</comment>
<evidence type="ECO:0000313" key="3">
    <source>
        <dbReference type="Proteomes" id="UP000279271"/>
    </source>
</evidence>
<dbReference type="EMBL" id="QOKY01000135">
    <property type="protein sequence ID" value="RMZ56806.1"/>
    <property type="molecule type" value="Genomic_DNA"/>
</dbReference>
<sequence>MSLLQAASGRHNSSSGIPPGPDTLALCTFWCYAALCLRNVAALAARSPEADELAAACCTLLRRRCADRAQAPDAAGLKEAAETLDALAAYLGGRSRAGWGRVLAAELAPALDAVAGLACRQARERALDPSHAAVIVAALARLRHDSVAVPPLLAAAGRALVRVGDGPRPSVRSVLLVLRGHLAMGYAPSRILLYALQPMVSDALVAREGAGRGGDGEMETEEEGGGEGTDEEARSAAALVELLAELDILVGRQGRGLAAQLRMTTRGAAGEVE</sequence>
<evidence type="ECO:0000313" key="2">
    <source>
        <dbReference type="EMBL" id="RMZ56806.1"/>
    </source>
</evidence>
<dbReference type="AlphaFoldDB" id="A0A3M7L5N2"/>
<reference evidence="3" key="1">
    <citation type="journal article" date="2018" name="Algal Res.">
        <title>Characterization of plant carbon substrate utilization by Auxenochlorella protothecoides.</title>
        <authorList>
            <person name="Vogler B.W."/>
            <person name="Starkenburg S.R."/>
            <person name="Sudasinghe N."/>
            <person name="Schambach J.Y."/>
            <person name="Rollin J.A."/>
            <person name="Pattathil S."/>
            <person name="Barry A.N."/>
        </authorList>
    </citation>
    <scope>NUCLEOTIDE SEQUENCE [LARGE SCALE GENOMIC DNA]</scope>
    <source>
        <strain evidence="3">UTEX 25</strain>
    </source>
</reference>
<organism evidence="2 3">
    <name type="scientific">Auxenochlorella protothecoides</name>
    <name type="common">Green microalga</name>
    <name type="synonym">Chlorella protothecoides</name>
    <dbReference type="NCBI Taxonomy" id="3075"/>
    <lineage>
        <taxon>Eukaryota</taxon>
        <taxon>Viridiplantae</taxon>
        <taxon>Chlorophyta</taxon>
        <taxon>core chlorophytes</taxon>
        <taxon>Trebouxiophyceae</taxon>
        <taxon>Chlorellales</taxon>
        <taxon>Chlorellaceae</taxon>
        <taxon>Auxenochlorella</taxon>
    </lineage>
</organism>
<name>A0A3M7L5N2_AUXPR</name>
<feature type="compositionally biased region" description="Acidic residues" evidence="1">
    <location>
        <begin position="216"/>
        <end position="230"/>
    </location>
</feature>
<accession>A0A3M7L5N2</accession>
<dbReference type="Proteomes" id="UP000279271">
    <property type="component" value="Unassembled WGS sequence"/>
</dbReference>